<reference evidence="3" key="2">
    <citation type="journal article" date="2018" name="Nat. Commun.">
        <title>Extreme sensitivity to ultraviolet light in the fungal pathogen causing white-nose syndrome of bats.</title>
        <authorList>
            <person name="Palmer J.M."/>
            <person name="Drees K.P."/>
            <person name="Foster J.T."/>
            <person name="Lindner D.L."/>
        </authorList>
    </citation>
    <scope>NUCLEOTIDE SEQUENCE [LARGE SCALE GENOMIC DNA]</scope>
    <source>
        <strain evidence="3">UAMH 10579</strain>
    </source>
</reference>
<dbReference type="Proteomes" id="UP000091956">
    <property type="component" value="Unassembled WGS sequence"/>
</dbReference>
<feature type="region of interest" description="Disordered" evidence="1">
    <location>
        <begin position="173"/>
        <end position="210"/>
    </location>
</feature>
<accession>A0A1B8GN50</accession>
<dbReference type="RefSeq" id="XP_018130951.2">
    <property type="nucleotide sequence ID" value="XM_018274092.2"/>
</dbReference>
<dbReference type="EMBL" id="KV460223">
    <property type="protein sequence ID" value="OBT97218.2"/>
    <property type="molecule type" value="Genomic_DNA"/>
</dbReference>
<feature type="compositionally biased region" description="Low complexity" evidence="1">
    <location>
        <begin position="111"/>
        <end position="125"/>
    </location>
</feature>
<evidence type="ECO:0000256" key="1">
    <source>
        <dbReference type="SAM" id="MobiDB-lite"/>
    </source>
</evidence>
<feature type="region of interest" description="Disordered" evidence="1">
    <location>
        <begin position="111"/>
        <end position="139"/>
    </location>
</feature>
<feature type="region of interest" description="Disordered" evidence="1">
    <location>
        <begin position="306"/>
        <end position="341"/>
    </location>
</feature>
<evidence type="ECO:0000313" key="3">
    <source>
        <dbReference type="Proteomes" id="UP000091956"/>
    </source>
</evidence>
<dbReference type="STRING" id="342668.A0A1B8GN50"/>
<feature type="compositionally biased region" description="Low complexity" evidence="1">
    <location>
        <begin position="248"/>
        <end position="259"/>
    </location>
</feature>
<dbReference type="GeneID" id="28838007"/>
<protein>
    <submittedName>
        <fullName evidence="2">Uncharacterized protein</fullName>
    </submittedName>
</protein>
<feature type="compositionally biased region" description="Gly residues" evidence="1">
    <location>
        <begin position="326"/>
        <end position="341"/>
    </location>
</feature>
<proteinExistence type="predicted"/>
<name>A0A1B8GN50_9PEZI</name>
<evidence type="ECO:0000313" key="2">
    <source>
        <dbReference type="EMBL" id="OBT97218.2"/>
    </source>
</evidence>
<reference evidence="2 3" key="1">
    <citation type="submission" date="2016-03" db="EMBL/GenBank/DDBJ databases">
        <title>Comparative genomics of Pseudogymnoascus destructans, the fungus causing white-nose syndrome of bats.</title>
        <authorList>
            <person name="Palmer J.M."/>
            <person name="Drees K.P."/>
            <person name="Foster J.T."/>
            <person name="Lindner D.L."/>
        </authorList>
    </citation>
    <scope>NUCLEOTIDE SEQUENCE [LARGE SCALE GENOMIC DNA]</scope>
    <source>
        <strain evidence="2 3">UAMH 10579</strain>
    </source>
</reference>
<sequence length="341" mass="36815">MTDMSPCRLCAAPFPPVIVRIVDAPALPALPEFEDKWPNFLDSPLPPIPHPSRSAKKQYYRLFPHQRAMPPTPPSSPRHFKLVTSDSTIPAYDLHALSPLSPMEQLFLVTPSSDTSSLSDPSIHSPSDEDDDYDASGLPSWHNSYDFPATPSASPTELSPLYRCNSPSKFAFDISSMPPPPIPPRSSSRNSNHTTKSPRQRPQAGPPLHFAAPRRAPQLVAPAFRHHATPPLPPPGFAPQGTIQPLHPSTYSTNTSPLSPLLPPSPLARAVPLPTSPVLAERSVFDYEEEGARGLKGVKARFHKHSVSSGAQGGRRKSAGEVVKGIFGGWSEKGGRSGKGT</sequence>
<feature type="region of interest" description="Disordered" evidence="1">
    <location>
        <begin position="225"/>
        <end position="263"/>
    </location>
</feature>
<dbReference type="AlphaFoldDB" id="A0A1B8GN50"/>
<keyword evidence="3" id="KW-1185">Reference proteome</keyword>
<gene>
    <name evidence="2" type="ORF">VE01_04621</name>
</gene>
<organism evidence="2 3">
    <name type="scientific">Pseudogymnoascus verrucosus</name>
    <dbReference type="NCBI Taxonomy" id="342668"/>
    <lineage>
        <taxon>Eukaryota</taxon>
        <taxon>Fungi</taxon>
        <taxon>Dikarya</taxon>
        <taxon>Ascomycota</taxon>
        <taxon>Pezizomycotina</taxon>
        <taxon>Leotiomycetes</taxon>
        <taxon>Thelebolales</taxon>
        <taxon>Thelebolaceae</taxon>
        <taxon>Pseudogymnoascus</taxon>
    </lineage>
</organism>